<dbReference type="KEGG" id="oxy:HCG48_23005"/>
<reference evidence="2 3" key="1">
    <citation type="submission" date="2020-04" db="EMBL/GenBank/DDBJ databases">
        <authorList>
            <person name="Basu S."/>
            <person name="Maruthanayagam V."/>
            <person name="Chakraborty S."/>
            <person name="Pramanik A."/>
            <person name="Mukherjee J."/>
            <person name="Brink B."/>
        </authorList>
    </citation>
    <scope>NUCLEOTIDE SEQUENCE [LARGE SCALE GENOMIC DNA]</scope>
    <source>
        <strain evidence="2 3">AP17</strain>
    </source>
</reference>
<evidence type="ECO:0000313" key="3">
    <source>
        <dbReference type="Proteomes" id="UP000500857"/>
    </source>
</evidence>
<protein>
    <submittedName>
        <fullName evidence="2">Uncharacterized protein</fullName>
    </submittedName>
</protein>
<evidence type="ECO:0000256" key="1">
    <source>
        <dbReference type="SAM" id="MobiDB-lite"/>
    </source>
</evidence>
<accession>A0A6H1U2Q8</accession>
<dbReference type="AlphaFoldDB" id="A0A6H1U2Q8"/>
<gene>
    <name evidence="2" type="ORF">HCG48_23005</name>
</gene>
<proteinExistence type="predicted"/>
<dbReference type="EMBL" id="CP051167">
    <property type="protein sequence ID" value="QIZ73111.1"/>
    <property type="molecule type" value="Genomic_DNA"/>
</dbReference>
<feature type="region of interest" description="Disordered" evidence="1">
    <location>
        <begin position="96"/>
        <end position="120"/>
    </location>
</feature>
<organism evidence="2 3">
    <name type="scientific">Oxynema aestuarii AP17</name>
    <dbReference type="NCBI Taxonomy" id="2064643"/>
    <lineage>
        <taxon>Bacteria</taxon>
        <taxon>Bacillati</taxon>
        <taxon>Cyanobacteriota</taxon>
        <taxon>Cyanophyceae</taxon>
        <taxon>Oscillatoriophycideae</taxon>
        <taxon>Oscillatoriales</taxon>
        <taxon>Oscillatoriaceae</taxon>
        <taxon>Oxynema</taxon>
        <taxon>Oxynema aestuarii</taxon>
    </lineage>
</organism>
<dbReference type="RefSeq" id="WP_168571257.1">
    <property type="nucleotide sequence ID" value="NZ_CP051167.1"/>
</dbReference>
<feature type="compositionally biased region" description="Basic residues" evidence="1">
    <location>
        <begin position="96"/>
        <end position="109"/>
    </location>
</feature>
<sequence>MAVVAINLTMAAIALSVAWRLWCLSRSIDRAANAILYADRVTYNALHPIPPTLAKGQQGTRNLRDLYSQLERQVNQVRQILAVLNWIGGLWFRRGRRSEHSRSVSKGKARAGAPPKGNPR</sequence>
<dbReference type="Proteomes" id="UP000500857">
    <property type="component" value="Chromosome"/>
</dbReference>
<keyword evidence="3" id="KW-1185">Reference proteome</keyword>
<evidence type="ECO:0000313" key="2">
    <source>
        <dbReference type="EMBL" id="QIZ73111.1"/>
    </source>
</evidence>
<name>A0A6H1U2Q8_9CYAN</name>